<dbReference type="Proteomes" id="UP001056426">
    <property type="component" value="Chromosome"/>
</dbReference>
<protein>
    <submittedName>
        <fullName evidence="2">PKD domain-containing protein</fullName>
    </submittedName>
</protein>
<dbReference type="InterPro" id="IPR011659">
    <property type="entry name" value="WD40"/>
</dbReference>
<dbReference type="Pfam" id="PF00801">
    <property type="entry name" value="PKD"/>
    <property type="match status" value="1"/>
</dbReference>
<dbReference type="InterPro" id="IPR011042">
    <property type="entry name" value="6-blade_b-propeller_TolB-like"/>
</dbReference>
<dbReference type="InterPro" id="IPR000601">
    <property type="entry name" value="PKD_dom"/>
</dbReference>
<evidence type="ECO:0000259" key="1">
    <source>
        <dbReference type="PROSITE" id="PS50093"/>
    </source>
</evidence>
<dbReference type="SUPFAM" id="SSF49299">
    <property type="entry name" value="PKD domain"/>
    <property type="match status" value="2"/>
</dbReference>
<dbReference type="Pfam" id="PF07676">
    <property type="entry name" value="PD40"/>
    <property type="match status" value="2"/>
</dbReference>
<dbReference type="PROSITE" id="PS50093">
    <property type="entry name" value="PKD"/>
    <property type="match status" value="2"/>
</dbReference>
<dbReference type="InterPro" id="IPR035986">
    <property type="entry name" value="PKD_dom_sf"/>
</dbReference>
<reference evidence="2" key="1">
    <citation type="submission" date="2022-05" db="EMBL/GenBank/DDBJ databases">
        <authorList>
            <person name="Sun X."/>
        </authorList>
    </citation>
    <scope>NUCLEOTIDE SEQUENCE</scope>
    <source>
        <strain evidence="2">Ai-910</strain>
    </source>
</reference>
<dbReference type="Gene3D" id="2.60.40.10">
    <property type="entry name" value="Immunoglobulins"/>
    <property type="match status" value="1"/>
</dbReference>
<accession>A0A9J6ZR84</accession>
<dbReference type="CDD" id="cd00146">
    <property type="entry name" value="PKD"/>
    <property type="match status" value="1"/>
</dbReference>
<keyword evidence="3" id="KW-1185">Reference proteome</keyword>
<feature type="domain" description="PKD" evidence="1">
    <location>
        <begin position="385"/>
        <end position="448"/>
    </location>
</feature>
<evidence type="ECO:0000313" key="2">
    <source>
        <dbReference type="EMBL" id="URW80099.1"/>
    </source>
</evidence>
<dbReference type="InterPro" id="IPR013783">
    <property type="entry name" value="Ig-like_fold"/>
</dbReference>
<dbReference type="EMBL" id="CP098400">
    <property type="protein sequence ID" value="URW80099.1"/>
    <property type="molecule type" value="Genomic_DNA"/>
</dbReference>
<organism evidence="2 3">
    <name type="scientific">Xiashengella succiniciproducens</name>
    <dbReference type="NCBI Taxonomy" id="2949635"/>
    <lineage>
        <taxon>Bacteria</taxon>
        <taxon>Pseudomonadati</taxon>
        <taxon>Bacteroidota</taxon>
        <taxon>Bacteroidia</taxon>
        <taxon>Marinilabiliales</taxon>
        <taxon>Marinilabiliaceae</taxon>
        <taxon>Xiashengella</taxon>
    </lineage>
</organism>
<dbReference type="Gene3D" id="2.120.10.30">
    <property type="entry name" value="TolB, C-terminal domain"/>
    <property type="match status" value="1"/>
</dbReference>
<evidence type="ECO:0000313" key="3">
    <source>
        <dbReference type="Proteomes" id="UP001056426"/>
    </source>
</evidence>
<dbReference type="RefSeq" id="WP_250724215.1">
    <property type="nucleotide sequence ID" value="NZ_CP098400.1"/>
</dbReference>
<dbReference type="SUPFAM" id="SSF82171">
    <property type="entry name" value="DPP6 N-terminal domain-like"/>
    <property type="match status" value="1"/>
</dbReference>
<sequence>MKSCLKYIFTTVSAAFLTVVCTQGQELTVRKLKLNDPITNEMAPFVHDSTLYFISNRKSNLVKNVFDQEDRFLYKLYKAHIDKDGNTGRTTLFEATAGQELTVGPMTMSTDGVTLIATLNKKNELKLQRGNREPNQLWLFQSQKAGSNWQEFRELSFGYGSYSVTHPSLSTDGTMLFFCSDMPGGYGGTDIYVSRKVEGRWDTPENLGPAINTAGNEVFPFWHSSGKLYFSSDGHGGMGGTDIFYSIYDGKWNTPVALAEPVNTPYDDFSCFIFTDESRGLFASNRDGSDDLYQFEYQIAFCEDPSEVTEDYYCFTLYETSGFDPDTMQIRFIWEFNDGTILEGSEVDYCFPGPGQYEVILNVVDPVTGEELKAADRNKILLEMTKQVYFQAPERIKQGEEILFDASLNGYQDTGDIQYFWNFGTGEEQQMGKTIRHTFRKKGIYMVKCEAYWRDGRHCSYRNIVVE</sequence>
<reference evidence="2" key="2">
    <citation type="submission" date="2022-06" db="EMBL/GenBank/DDBJ databases">
        <title>Xiashengella guii gen. nov. sp. nov., a bacterium isolated form anaerobic digestion tank.</title>
        <authorList>
            <person name="Huang H."/>
        </authorList>
    </citation>
    <scope>NUCLEOTIDE SEQUENCE</scope>
    <source>
        <strain evidence="2">Ai-910</strain>
    </source>
</reference>
<dbReference type="KEGG" id="alkq:M9189_01830"/>
<name>A0A9J6ZR84_9BACT</name>
<gene>
    <name evidence="2" type="ORF">M9189_01830</name>
</gene>
<dbReference type="Pfam" id="PF18911">
    <property type="entry name" value="PKD_4"/>
    <property type="match status" value="1"/>
</dbReference>
<proteinExistence type="predicted"/>
<feature type="domain" description="PKD" evidence="1">
    <location>
        <begin position="324"/>
        <end position="367"/>
    </location>
</feature>
<dbReference type="AlphaFoldDB" id="A0A9J6ZR84"/>